<organism evidence="1 2">
    <name type="scientific">Streptomyces pimonensis</name>
    <dbReference type="NCBI Taxonomy" id="2860288"/>
    <lineage>
        <taxon>Bacteria</taxon>
        <taxon>Bacillati</taxon>
        <taxon>Actinomycetota</taxon>
        <taxon>Actinomycetes</taxon>
        <taxon>Kitasatosporales</taxon>
        <taxon>Streptomycetaceae</taxon>
        <taxon>Streptomyces</taxon>
    </lineage>
</organism>
<gene>
    <name evidence="1" type="ORF">KYY02_00385</name>
</gene>
<comment type="caution">
    <text evidence="1">The sequence shown here is derived from an EMBL/GenBank/DDBJ whole genome shotgun (WGS) entry which is preliminary data.</text>
</comment>
<protein>
    <submittedName>
        <fullName evidence="1">Ribbon-helix-helix protein, CopG family</fullName>
    </submittedName>
</protein>
<sequence length="67" mass="7579">MWRGPRAHGTGVFGLRIDRDLLERFRGHAAGRGMGVRGHAVQTLVRDDSDQRFRAAAEETEKFREAT</sequence>
<evidence type="ECO:0000313" key="2">
    <source>
        <dbReference type="Proteomes" id="UP001567537"/>
    </source>
</evidence>
<keyword evidence="2" id="KW-1185">Reference proteome</keyword>
<name>A0ABV4IUK6_9ACTN</name>
<evidence type="ECO:0000313" key="1">
    <source>
        <dbReference type="EMBL" id="MEZ3177218.1"/>
    </source>
</evidence>
<dbReference type="Proteomes" id="UP001567537">
    <property type="component" value="Unassembled WGS sequence"/>
</dbReference>
<proteinExistence type="predicted"/>
<reference evidence="1 2" key="1">
    <citation type="journal article" date="2021" name="Res Sq">
        <title>Streptomyces Pimoensis sp. nov., Isolated From the Taklimakan Desert in Xinjiang, China.</title>
        <authorList>
            <person name="Zhang P."/>
            <person name="Luo X."/>
            <person name="Luo X."/>
            <person name="Liu Z."/>
            <person name="Xia Z."/>
            <person name="Wan C."/>
            <person name="zhang L."/>
        </authorList>
    </citation>
    <scope>NUCLEOTIDE SEQUENCE [LARGE SCALE GENOMIC DNA]</scope>
    <source>
        <strain evidence="1 2">TRM75549</strain>
    </source>
</reference>
<dbReference type="EMBL" id="JAHWZY010000001">
    <property type="protein sequence ID" value="MEZ3177218.1"/>
    <property type="molecule type" value="Genomic_DNA"/>
</dbReference>
<accession>A0ABV4IUK6</accession>